<dbReference type="InterPro" id="IPR033738">
    <property type="entry name" value="AsnB_N"/>
</dbReference>
<comment type="caution">
    <text evidence="2">The sequence shown here is derived from an EMBL/GenBank/DDBJ whole genome shotgun (WGS) entry which is preliminary data.</text>
</comment>
<dbReference type="InterPro" id="IPR029055">
    <property type="entry name" value="Ntn_hydrolases_N"/>
</dbReference>
<dbReference type="EC" id="6.3.5.4" evidence="2"/>
<protein>
    <submittedName>
        <fullName evidence="2">Asparagine synthetase (Glutamine-hydrolyzing) 1</fullName>
        <ecNumber evidence="2">6.3.5.4</ecNumber>
    </submittedName>
</protein>
<dbReference type="Gene3D" id="3.60.20.10">
    <property type="entry name" value="Glutamine Phosphoribosylpyrophosphate, subunit 1, domain 1"/>
    <property type="match status" value="1"/>
</dbReference>
<organism evidence="2">
    <name type="scientific">termite gut metagenome</name>
    <dbReference type="NCBI Taxonomy" id="433724"/>
    <lineage>
        <taxon>unclassified sequences</taxon>
        <taxon>metagenomes</taxon>
        <taxon>organismal metagenomes</taxon>
    </lineage>
</organism>
<evidence type="ECO:0000259" key="1">
    <source>
        <dbReference type="PROSITE" id="PS51278"/>
    </source>
</evidence>
<dbReference type="AlphaFoldDB" id="A0A5J4QUH9"/>
<dbReference type="GO" id="GO:0005829">
    <property type="term" value="C:cytosol"/>
    <property type="evidence" value="ECO:0007669"/>
    <property type="project" value="TreeGrafter"/>
</dbReference>
<dbReference type="InterPro" id="IPR017932">
    <property type="entry name" value="GATase_2_dom"/>
</dbReference>
<dbReference type="PROSITE" id="PS51278">
    <property type="entry name" value="GATASE_TYPE_2"/>
    <property type="match status" value="1"/>
</dbReference>
<dbReference type="CDD" id="cd00712">
    <property type="entry name" value="AsnB"/>
    <property type="match status" value="1"/>
</dbReference>
<dbReference type="Pfam" id="PF13537">
    <property type="entry name" value="GATase_7"/>
    <property type="match status" value="1"/>
</dbReference>
<dbReference type="InterPro" id="IPR051786">
    <property type="entry name" value="ASN_synthetase/amidase"/>
</dbReference>
<keyword evidence="2" id="KW-0436">Ligase</keyword>
<accession>A0A5J4QUH9</accession>
<feature type="domain" description="Glutamine amidotransferase type-2" evidence="1">
    <location>
        <begin position="1"/>
        <end position="174"/>
    </location>
</feature>
<evidence type="ECO:0000313" key="2">
    <source>
        <dbReference type="EMBL" id="KAA6324889.1"/>
    </source>
</evidence>
<proteinExistence type="predicted"/>
<reference evidence="2" key="1">
    <citation type="submission" date="2019-03" db="EMBL/GenBank/DDBJ databases">
        <title>Single cell metagenomics reveals metabolic interactions within the superorganism composed of flagellate Streblomastix strix and complex community of Bacteroidetes bacteria on its surface.</title>
        <authorList>
            <person name="Treitli S.C."/>
            <person name="Kolisko M."/>
            <person name="Husnik F."/>
            <person name="Keeling P."/>
            <person name="Hampl V."/>
        </authorList>
    </citation>
    <scope>NUCLEOTIDE SEQUENCE</scope>
    <source>
        <strain evidence="2">STM</strain>
    </source>
</reference>
<name>A0A5J4QUH9_9ZZZZ</name>
<dbReference type="SUPFAM" id="SSF56235">
    <property type="entry name" value="N-terminal nucleophile aminohydrolases (Ntn hydrolases)"/>
    <property type="match status" value="1"/>
</dbReference>
<dbReference type="GO" id="GO:0004066">
    <property type="term" value="F:asparagine synthase (glutamine-hydrolyzing) activity"/>
    <property type="evidence" value="ECO:0007669"/>
    <property type="project" value="UniProtKB-EC"/>
</dbReference>
<dbReference type="PANTHER" id="PTHR43284:SF1">
    <property type="entry name" value="ASPARAGINE SYNTHETASE"/>
    <property type="match status" value="1"/>
</dbReference>
<sequence length="174" mass="20307">MNDLIIHRGPDDTGIFFETGSPSIAMGMRRLSIIDLAAGAQPMYNDDKSIVIVFNGEIYNYKTLKKELEEKGISFKTNCDTEVILKLYESQGTDSFSYLDGMYAFSIYDKRINKVILARDFFGEKPLYYHETSAHFILIIVYLEVHIFPYICPIVFQYNIYFLPDFFHNFCDFF</sequence>
<gene>
    <name evidence="2" type="ORF">EZS27_025834</name>
</gene>
<dbReference type="PANTHER" id="PTHR43284">
    <property type="entry name" value="ASPARAGINE SYNTHETASE (GLUTAMINE-HYDROLYZING)"/>
    <property type="match status" value="1"/>
</dbReference>
<dbReference type="EMBL" id="SNRY01002483">
    <property type="protein sequence ID" value="KAA6324889.1"/>
    <property type="molecule type" value="Genomic_DNA"/>
</dbReference>